<protein>
    <submittedName>
        <fullName evidence="2">Uncharacterized protein</fullName>
    </submittedName>
</protein>
<keyword evidence="1" id="KW-0812">Transmembrane</keyword>
<reference evidence="2" key="1">
    <citation type="submission" date="2023-02" db="EMBL/GenBank/DDBJ databases">
        <title>Host association and intracellularity evolved multiple times independently in the Rickettsiales.</title>
        <authorList>
            <person name="Castelli M."/>
            <person name="Nardi T."/>
            <person name="Gammuto L."/>
            <person name="Bellinzona G."/>
            <person name="Sabaneyeva E."/>
            <person name="Potekhin A."/>
            <person name="Serra V."/>
            <person name="Petroni G."/>
            <person name="Sassera D."/>
        </authorList>
    </citation>
    <scope>NUCLEOTIDE SEQUENCE</scope>
    <source>
        <strain evidence="2">USBL-36I1</strain>
    </source>
</reference>
<organism evidence="2 3">
    <name type="scientific">Lyticum sinuosum</name>
    <dbReference type="NCBI Taxonomy" id="1332059"/>
    <lineage>
        <taxon>Bacteria</taxon>
        <taxon>Pseudomonadati</taxon>
        <taxon>Pseudomonadota</taxon>
        <taxon>Alphaproteobacteria</taxon>
        <taxon>Rickettsiales</taxon>
        <taxon>Lyticum</taxon>
    </lineage>
</organism>
<keyword evidence="1" id="KW-0472">Membrane</keyword>
<dbReference type="EMBL" id="JARGYU010000001">
    <property type="protein sequence ID" value="MDZ5761077.1"/>
    <property type="molecule type" value="Genomic_DNA"/>
</dbReference>
<sequence>MNQSIENTTNQIIPNEIIQINKTLINYIDVSTTIIENLNNKLNTVEKSNQSLVRNENARRFAAIITKICEVAVLGVALFTAGIFLNNLFSNMFNFSSNIQKAMEKIDKFGGTKNIALFTTGFYLCGSVLVNYTSYYLYKLLSIFTKKLFNSKGKSLENTNNIETLKNNGVKLKELIQTYNSRITSQQIAPN</sequence>
<accession>A0AAE4VL24</accession>
<feature type="transmembrane region" description="Helical" evidence="1">
    <location>
        <begin position="61"/>
        <end position="85"/>
    </location>
</feature>
<gene>
    <name evidence="2" type="ORF">Lyticum_00239</name>
</gene>
<dbReference type="RefSeq" id="WP_322498507.1">
    <property type="nucleotide sequence ID" value="NZ_JARGYU010000001.1"/>
</dbReference>
<keyword evidence="1" id="KW-1133">Transmembrane helix</keyword>
<comment type="caution">
    <text evidence="2">The sequence shown here is derived from an EMBL/GenBank/DDBJ whole genome shotgun (WGS) entry which is preliminary data.</text>
</comment>
<name>A0AAE4VL24_9RICK</name>
<proteinExistence type="predicted"/>
<dbReference type="Proteomes" id="UP001289135">
    <property type="component" value="Unassembled WGS sequence"/>
</dbReference>
<evidence type="ECO:0000313" key="2">
    <source>
        <dbReference type="EMBL" id="MDZ5761077.1"/>
    </source>
</evidence>
<feature type="transmembrane region" description="Helical" evidence="1">
    <location>
        <begin position="115"/>
        <end position="138"/>
    </location>
</feature>
<evidence type="ECO:0000256" key="1">
    <source>
        <dbReference type="SAM" id="Phobius"/>
    </source>
</evidence>
<dbReference type="AlphaFoldDB" id="A0AAE4VL24"/>
<evidence type="ECO:0000313" key="3">
    <source>
        <dbReference type="Proteomes" id="UP001289135"/>
    </source>
</evidence>
<keyword evidence="3" id="KW-1185">Reference proteome</keyword>